<dbReference type="Pfam" id="PF02738">
    <property type="entry name" value="MoCoBD_1"/>
    <property type="match status" value="1"/>
</dbReference>
<dbReference type="InterPro" id="IPR037165">
    <property type="entry name" value="AldOxase/xan_DH_Mopterin-bd_sf"/>
</dbReference>
<dbReference type="PANTHER" id="PTHR47495">
    <property type="entry name" value="ALDEHYDE DEHYDROGENASE"/>
    <property type="match status" value="1"/>
</dbReference>
<comment type="caution">
    <text evidence="3">The sequence shown here is derived from an EMBL/GenBank/DDBJ whole genome shotgun (WGS) entry which is preliminary data.</text>
</comment>
<organism evidence="3 4">
    <name type="scientific">Mesorhizobium neociceri</name>
    <dbReference type="NCBI Taxonomy" id="1307853"/>
    <lineage>
        <taxon>Bacteria</taxon>
        <taxon>Pseudomonadati</taxon>
        <taxon>Pseudomonadota</taxon>
        <taxon>Alphaproteobacteria</taxon>
        <taxon>Hyphomicrobiales</taxon>
        <taxon>Phyllobacteriaceae</taxon>
        <taxon>Mesorhizobium</taxon>
    </lineage>
</organism>
<dbReference type="AlphaFoldDB" id="A0A838B4V3"/>
<dbReference type="Proteomes" id="UP000558284">
    <property type="component" value="Unassembled WGS sequence"/>
</dbReference>
<dbReference type="InterPro" id="IPR036856">
    <property type="entry name" value="Ald_Oxase/Xan_DH_a/b_sf"/>
</dbReference>
<dbReference type="SMART" id="SM01008">
    <property type="entry name" value="Ald_Xan_dh_C"/>
    <property type="match status" value="1"/>
</dbReference>
<protein>
    <submittedName>
        <fullName evidence="3">Xanthine dehydrogenase family protein molybdopterin-binding subunit</fullName>
    </submittedName>
</protein>
<evidence type="ECO:0000313" key="4">
    <source>
        <dbReference type="Proteomes" id="UP000558284"/>
    </source>
</evidence>
<dbReference type="SUPFAM" id="SSF56003">
    <property type="entry name" value="Molybdenum cofactor-binding domain"/>
    <property type="match status" value="2"/>
</dbReference>
<accession>A0A838B4V3</accession>
<dbReference type="InterPro" id="IPR000674">
    <property type="entry name" value="Ald_Oxase/Xan_DH_a/b"/>
</dbReference>
<keyword evidence="1" id="KW-1133">Transmembrane helix</keyword>
<dbReference type="RefSeq" id="WP_181057867.1">
    <property type="nucleotide sequence ID" value="NZ_JACDTY010000005.1"/>
</dbReference>
<reference evidence="3 4" key="1">
    <citation type="submission" date="2020-07" db="EMBL/GenBank/DDBJ databases">
        <title>Definition of the novel symbiovar canariense within Mesorhizobium novociceri, a new species of genus Mesorhizobium nodulating Cicer canariense in the Caldera de Taburiente National Park (La Palma, Canary Islands).</title>
        <authorList>
            <person name="Leon-Barrios M."/>
            <person name="Perez-Yepez J."/>
            <person name="Flores-Felix J.D."/>
            <person name="Ramirez-Baena M.H."/>
            <person name="Pulido-Suarez L."/>
            <person name="Igual J.M."/>
            <person name="Velazquez E."/>
            <person name="Peix A."/>
        </authorList>
    </citation>
    <scope>NUCLEOTIDE SEQUENCE [LARGE SCALE GENOMIC DNA]</scope>
    <source>
        <strain evidence="3 4">CCANP35</strain>
    </source>
</reference>
<dbReference type="InterPro" id="IPR046867">
    <property type="entry name" value="AldOxase/xan_DH_MoCoBD2"/>
</dbReference>
<name>A0A838B4V3_9HYPH</name>
<dbReference type="InterPro" id="IPR052516">
    <property type="entry name" value="N-heterocyclic_Hydroxylase"/>
</dbReference>
<dbReference type="EMBL" id="JACDTY010000005">
    <property type="protein sequence ID" value="MBA1141117.1"/>
    <property type="molecule type" value="Genomic_DNA"/>
</dbReference>
<gene>
    <name evidence="3" type="ORF">H0241_12735</name>
</gene>
<keyword evidence="1" id="KW-0812">Transmembrane</keyword>
<evidence type="ECO:0000256" key="1">
    <source>
        <dbReference type="SAM" id="Phobius"/>
    </source>
</evidence>
<dbReference type="GO" id="GO:0016491">
    <property type="term" value="F:oxidoreductase activity"/>
    <property type="evidence" value="ECO:0007669"/>
    <property type="project" value="InterPro"/>
</dbReference>
<keyword evidence="1" id="KW-0472">Membrane</keyword>
<dbReference type="Pfam" id="PF20256">
    <property type="entry name" value="MoCoBD_2"/>
    <property type="match status" value="2"/>
</dbReference>
<evidence type="ECO:0000259" key="2">
    <source>
        <dbReference type="SMART" id="SM01008"/>
    </source>
</evidence>
<proteinExistence type="predicted"/>
<evidence type="ECO:0000313" key="3">
    <source>
        <dbReference type="EMBL" id="MBA1141117.1"/>
    </source>
</evidence>
<dbReference type="Gene3D" id="3.30.365.10">
    <property type="entry name" value="Aldehyde oxidase/xanthine dehydrogenase, molybdopterin binding domain"/>
    <property type="match status" value="4"/>
</dbReference>
<dbReference type="InterPro" id="IPR008274">
    <property type="entry name" value="AldOxase/xan_DH_MoCoBD1"/>
</dbReference>
<dbReference type="InterPro" id="IPR012368">
    <property type="entry name" value="OxRdtase_Mopterin-bd_su_IorB"/>
</dbReference>
<sequence length="757" mass="80033">MASVGKIARRTFLIGAAAIAGGVAVGYYYYRKPFANPLEGDLAAGEATFNPYVKIGADNTITIVAPRAEMGQGISTTLAVMVAEELDVGLDQVKVEHGPASYAYYNAAILEEGGPFAFFDESRTAEAVRAGLGVVGKFLALQGTGGSASTRDGFNKMRQAGAAARQMLIAAAAQKLGIDAADLETANGSILHKASGKSLTYGEVAANAAAMPPPAEVRLKDKADWKLLGKPQKRIDMLAKVTGAPIFGIDVRLPDMLYGTVKMSPRFWSRPVGADLAKAEKMPGVIKIVPLETNYGHGFGIIAENTWAAFKAAEAIETQWAEPEYPPDSAAIAGVLKQALGAEGSAMRDNGDVAKAFADAPREKIIEADYAVPYLAHATMEPMNATARLKDGVLDIWCGNQAPTLVRQLCANVLGMEQDRVTVHTTFMGGGFGRRVEMDYALCAALMAKAAEGRPVKVTWTREEDMRHDAYRPAAVGKFRARLGDDGLPVAVDMTIASPSVIAGTLRRLFPSISPLGPDKTIVDGAYDQPYTIPNYRVSAIAAPVTIPVGSWRSVGSSINGFFHEGFLDEIAVAGKTDPVELRKTLMAAYPAAVAVVEKVAAMAKWSEALPAGKAKGMAFSLSFGSWVGEIVQVADTPAGIRIEKVWIAADVGTALDPGIIEAQLISAAIYGLSAAMGQEITFADGMVEQSNFHDFDAMRIFQCPAFEVAILENFHKMGGVGEIGTPPAAPALANAIFALTGKRIRTLPLSKAVAFA</sequence>
<dbReference type="Gene3D" id="3.90.1170.50">
    <property type="entry name" value="Aldehyde oxidase/xanthine dehydrogenase, a/b hammerhead"/>
    <property type="match status" value="1"/>
</dbReference>
<dbReference type="PIRSF" id="PIRSF036389">
    <property type="entry name" value="IOR_B"/>
    <property type="match status" value="1"/>
</dbReference>
<dbReference type="PANTHER" id="PTHR47495:SF2">
    <property type="entry name" value="ALDEHYDE DEHYDROGENASE"/>
    <property type="match status" value="1"/>
</dbReference>
<dbReference type="SUPFAM" id="SSF54665">
    <property type="entry name" value="CO dehydrogenase molybdoprotein N-domain-like"/>
    <property type="match status" value="1"/>
</dbReference>
<feature type="transmembrane region" description="Helical" evidence="1">
    <location>
        <begin position="12"/>
        <end position="30"/>
    </location>
</feature>
<keyword evidence="4" id="KW-1185">Reference proteome</keyword>
<feature type="domain" description="Aldehyde oxidase/xanthine dehydrogenase a/b hammerhead" evidence="2">
    <location>
        <begin position="242"/>
        <end position="324"/>
    </location>
</feature>